<feature type="active site" evidence="8">
    <location>
        <position position="63"/>
    </location>
</feature>
<feature type="binding site" evidence="8">
    <location>
        <position position="59"/>
    </location>
    <ligand>
        <name>Mg(2+)</name>
        <dbReference type="ChEBI" id="CHEBI:18420"/>
    </ligand>
</feature>
<dbReference type="Gene3D" id="1.10.1520.10">
    <property type="entry name" value="Ribonuclease III domain"/>
    <property type="match status" value="1"/>
</dbReference>
<dbReference type="InterPro" id="IPR014720">
    <property type="entry name" value="dsRBD_dom"/>
</dbReference>
<feature type="domain" description="DRBM" evidence="9">
    <location>
        <begin position="170"/>
        <end position="235"/>
    </location>
</feature>
<evidence type="ECO:0000256" key="6">
    <source>
        <dbReference type="ARBA" id="ARBA00022801"/>
    </source>
</evidence>
<dbReference type="GO" id="GO:0006364">
    <property type="term" value="P:rRNA processing"/>
    <property type="evidence" value="ECO:0007669"/>
    <property type="project" value="UniProtKB-UniRule"/>
</dbReference>
<keyword evidence="3 8" id="KW-0507">mRNA processing</keyword>
<proteinExistence type="inferred from homology"/>
<keyword evidence="7 8" id="KW-0694">RNA-binding</keyword>
<comment type="caution">
    <text evidence="11">The sequence shown here is derived from an EMBL/GenBank/DDBJ whole genome shotgun (WGS) entry which is preliminary data.</text>
</comment>
<comment type="subunit">
    <text evidence="8">Homodimer.</text>
</comment>
<reference evidence="11 12" key="1">
    <citation type="submission" date="2018-06" db="EMBL/GenBank/DDBJ databases">
        <title>Genomic Encyclopedia of Archaeal and Bacterial Type Strains, Phase II (KMG-II): from individual species to whole genera.</title>
        <authorList>
            <person name="Goeker M."/>
        </authorList>
    </citation>
    <scope>NUCLEOTIDE SEQUENCE [LARGE SCALE GENOMIC DNA]</scope>
    <source>
        <strain evidence="11 12">ATCC 29103</strain>
    </source>
</reference>
<dbReference type="Gene3D" id="3.30.160.20">
    <property type="match status" value="1"/>
</dbReference>
<evidence type="ECO:0000256" key="1">
    <source>
        <dbReference type="ARBA" id="ARBA00000109"/>
    </source>
</evidence>
<dbReference type="CDD" id="cd10845">
    <property type="entry name" value="DSRM_RNAse_III_family"/>
    <property type="match status" value="1"/>
</dbReference>
<dbReference type="GO" id="GO:0005737">
    <property type="term" value="C:cytoplasm"/>
    <property type="evidence" value="ECO:0007669"/>
    <property type="project" value="UniProtKB-SubCell"/>
</dbReference>
<keyword evidence="8" id="KW-0819">tRNA processing</keyword>
<dbReference type="PROSITE" id="PS50142">
    <property type="entry name" value="RNASE_3_2"/>
    <property type="match status" value="1"/>
</dbReference>
<keyword evidence="8" id="KW-0698">rRNA processing</keyword>
<comment type="catalytic activity">
    <reaction evidence="1 8">
        <text>Endonucleolytic cleavage to 5'-phosphomonoester.</text>
        <dbReference type="EC" id="3.1.26.3"/>
    </reaction>
</comment>
<keyword evidence="8" id="KW-0460">Magnesium</keyword>
<dbReference type="SMART" id="SM00358">
    <property type="entry name" value="DSRM"/>
    <property type="match status" value="1"/>
</dbReference>
<dbReference type="InterPro" id="IPR036389">
    <property type="entry name" value="RNase_III_sf"/>
</dbReference>
<dbReference type="HAMAP" id="MF_00104">
    <property type="entry name" value="RNase_III"/>
    <property type="match status" value="1"/>
</dbReference>
<organism evidence="11 12">
    <name type="scientific">Metamycoplasma alkalescens</name>
    <dbReference type="NCBI Taxonomy" id="45363"/>
    <lineage>
        <taxon>Bacteria</taxon>
        <taxon>Bacillati</taxon>
        <taxon>Mycoplasmatota</taxon>
        <taxon>Mycoplasmoidales</taxon>
        <taxon>Metamycoplasmataceae</taxon>
        <taxon>Metamycoplasma</taxon>
    </lineage>
</organism>
<evidence type="ECO:0000256" key="4">
    <source>
        <dbReference type="ARBA" id="ARBA00022722"/>
    </source>
</evidence>
<feature type="binding site" evidence="8">
    <location>
        <position position="133"/>
    </location>
    <ligand>
        <name>Mg(2+)</name>
        <dbReference type="ChEBI" id="CHEBI:18420"/>
    </ligand>
</feature>
<dbReference type="SUPFAM" id="SSF54768">
    <property type="entry name" value="dsRNA-binding domain-like"/>
    <property type="match status" value="1"/>
</dbReference>
<dbReference type="GO" id="GO:0006397">
    <property type="term" value="P:mRNA processing"/>
    <property type="evidence" value="ECO:0007669"/>
    <property type="project" value="UniProtKB-UniRule"/>
</dbReference>
<feature type="active site" evidence="8">
    <location>
        <position position="133"/>
    </location>
</feature>
<dbReference type="SUPFAM" id="SSF69065">
    <property type="entry name" value="RNase III domain-like"/>
    <property type="match status" value="1"/>
</dbReference>
<dbReference type="Pfam" id="PF00035">
    <property type="entry name" value="dsrm"/>
    <property type="match status" value="1"/>
</dbReference>
<dbReference type="GO" id="GO:0010468">
    <property type="term" value="P:regulation of gene expression"/>
    <property type="evidence" value="ECO:0007669"/>
    <property type="project" value="TreeGrafter"/>
</dbReference>
<keyword evidence="8" id="KW-0479">Metal-binding</keyword>
<comment type="similarity">
    <text evidence="2">Belongs to the ribonuclease III family.</text>
</comment>
<dbReference type="Pfam" id="PF14622">
    <property type="entry name" value="Ribonucleas_3_3"/>
    <property type="match status" value="1"/>
</dbReference>
<protein>
    <recommendedName>
        <fullName evidence="8">Ribonuclease 3</fullName>
        <ecNumber evidence="8">3.1.26.3</ecNumber>
    </recommendedName>
    <alternativeName>
        <fullName evidence="8">Ribonuclease III</fullName>
        <shortName evidence="8">RNase III</shortName>
    </alternativeName>
</protein>
<evidence type="ECO:0000256" key="7">
    <source>
        <dbReference type="ARBA" id="ARBA00022884"/>
    </source>
</evidence>
<dbReference type="PROSITE" id="PS50137">
    <property type="entry name" value="DS_RBD"/>
    <property type="match status" value="1"/>
</dbReference>
<dbReference type="Proteomes" id="UP000247715">
    <property type="component" value="Unassembled WGS sequence"/>
</dbReference>
<dbReference type="RefSeq" id="WP_110858484.1">
    <property type="nucleotide sequence ID" value="NZ_LS991949.1"/>
</dbReference>
<keyword evidence="4 8" id="KW-0540">Nuclease</keyword>
<accession>A0A318U8K7</accession>
<dbReference type="PANTHER" id="PTHR11207:SF0">
    <property type="entry name" value="RIBONUCLEASE 3"/>
    <property type="match status" value="1"/>
</dbReference>
<evidence type="ECO:0000256" key="3">
    <source>
        <dbReference type="ARBA" id="ARBA00022664"/>
    </source>
</evidence>
<keyword evidence="5 8" id="KW-0255">Endonuclease</keyword>
<dbReference type="GO" id="GO:0008033">
    <property type="term" value="P:tRNA processing"/>
    <property type="evidence" value="ECO:0007669"/>
    <property type="project" value="UniProtKB-KW"/>
</dbReference>
<dbReference type="InterPro" id="IPR011907">
    <property type="entry name" value="RNase_III"/>
</dbReference>
<dbReference type="SMART" id="SM00535">
    <property type="entry name" value="RIBOc"/>
    <property type="match status" value="1"/>
</dbReference>
<dbReference type="GO" id="GO:0004525">
    <property type="term" value="F:ribonuclease III activity"/>
    <property type="evidence" value="ECO:0007669"/>
    <property type="project" value="UniProtKB-UniRule"/>
</dbReference>
<evidence type="ECO:0000313" key="11">
    <source>
        <dbReference type="EMBL" id="PYF42178.1"/>
    </source>
</evidence>
<feature type="binding site" evidence="8">
    <location>
        <position position="130"/>
    </location>
    <ligand>
        <name>Mg(2+)</name>
        <dbReference type="ChEBI" id="CHEBI:18420"/>
    </ligand>
</feature>
<dbReference type="InterPro" id="IPR000999">
    <property type="entry name" value="RNase_III_dom"/>
</dbReference>
<sequence length="235" mass="26980">MKLSKEDIIFWNSLSLFLANFNLDVSSLDDKQKYILITAFTHKSFSNENKNSHHNDYLEFIGDGLLQFITTEWIAKKNPWWESGLATKLRSSIVDKNNLAKLAKKYHLFQHLRHSKSAFINGINQKTISNLYEAFIGAIYIVYGLNIAMQITNDTLGLTFEEHYNSQHSHPKNVLQEFFQKSSASNVEYITEQLPNNTFGSIVKFENIQYGEGFGKSKKEAETKAAIDALEKLKK</sequence>
<gene>
    <name evidence="8" type="primary">rnc</name>
    <name evidence="11" type="ORF">BCF88_1172</name>
</gene>
<dbReference type="PANTHER" id="PTHR11207">
    <property type="entry name" value="RIBONUCLEASE III"/>
    <property type="match status" value="1"/>
</dbReference>
<name>A0A318U8K7_9BACT</name>
<keyword evidence="8" id="KW-0963">Cytoplasm</keyword>
<dbReference type="EC" id="3.1.26.3" evidence="8"/>
<dbReference type="EMBL" id="QKLP01000017">
    <property type="protein sequence ID" value="PYF42178.1"/>
    <property type="molecule type" value="Genomic_DNA"/>
</dbReference>
<dbReference type="GO" id="GO:0046872">
    <property type="term" value="F:metal ion binding"/>
    <property type="evidence" value="ECO:0007669"/>
    <property type="project" value="UniProtKB-KW"/>
</dbReference>
<evidence type="ECO:0000313" key="12">
    <source>
        <dbReference type="Proteomes" id="UP000247715"/>
    </source>
</evidence>
<evidence type="ECO:0000256" key="8">
    <source>
        <dbReference type="HAMAP-Rule" id="MF_00104"/>
    </source>
</evidence>
<dbReference type="GO" id="GO:0003725">
    <property type="term" value="F:double-stranded RNA binding"/>
    <property type="evidence" value="ECO:0007669"/>
    <property type="project" value="TreeGrafter"/>
</dbReference>
<keyword evidence="8" id="KW-0699">rRNA-binding</keyword>
<dbReference type="CDD" id="cd00593">
    <property type="entry name" value="RIBOc"/>
    <property type="match status" value="1"/>
</dbReference>
<evidence type="ECO:0000259" key="10">
    <source>
        <dbReference type="PROSITE" id="PS50142"/>
    </source>
</evidence>
<comment type="function">
    <text evidence="8">Digests double-stranded RNA. Involved in the processing of primary rRNA transcript to yield the immediate precursors to the large and small rRNAs (23S and 16S). Processes some mRNAs, and tRNAs when they are encoded in the rRNA operon. Processes pre-crRNA and tracrRNA of type II CRISPR loci if present in the organism.</text>
</comment>
<keyword evidence="6 8" id="KW-0378">Hydrolase</keyword>
<comment type="cofactor">
    <cofactor evidence="8">
        <name>Mg(2+)</name>
        <dbReference type="ChEBI" id="CHEBI:18420"/>
    </cofactor>
</comment>
<evidence type="ECO:0000256" key="2">
    <source>
        <dbReference type="ARBA" id="ARBA00010183"/>
    </source>
</evidence>
<dbReference type="AlphaFoldDB" id="A0A318U8K7"/>
<feature type="domain" description="RNase III" evidence="10">
    <location>
        <begin position="14"/>
        <end position="144"/>
    </location>
</feature>
<evidence type="ECO:0000256" key="5">
    <source>
        <dbReference type="ARBA" id="ARBA00022759"/>
    </source>
</evidence>
<evidence type="ECO:0000259" key="9">
    <source>
        <dbReference type="PROSITE" id="PS50137"/>
    </source>
</evidence>
<comment type="subcellular location">
    <subcellularLocation>
        <location evidence="8">Cytoplasm</location>
    </subcellularLocation>
</comment>
<dbReference type="GO" id="GO:0019843">
    <property type="term" value="F:rRNA binding"/>
    <property type="evidence" value="ECO:0007669"/>
    <property type="project" value="UniProtKB-KW"/>
</dbReference>